<proteinExistence type="predicted"/>
<organism evidence="1 2">
    <name type="scientific">Puccinia sorghi</name>
    <dbReference type="NCBI Taxonomy" id="27349"/>
    <lineage>
        <taxon>Eukaryota</taxon>
        <taxon>Fungi</taxon>
        <taxon>Dikarya</taxon>
        <taxon>Basidiomycota</taxon>
        <taxon>Pucciniomycotina</taxon>
        <taxon>Pucciniomycetes</taxon>
        <taxon>Pucciniales</taxon>
        <taxon>Pucciniaceae</taxon>
        <taxon>Puccinia</taxon>
    </lineage>
</organism>
<reference evidence="1 2" key="1">
    <citation type="submission" date="2015-08" db="EMBL/GenBank/DDBJ databases">
        <title>Next Generation Sequencing and Analysis of the Genome of Puccinia sorghi L Schw, the Causal Agent of Maize Common Rust.</title>
        <authorList>
            <person name="Rochi L."/>
            <person name="Burguener G."/>
            <person name="Darino M."/>
            <person name="Turjanski A."/>
            <person name="Kreff E."/>
            <person name="Dieguez M.J."/>
            <person name="Sacco F."/>
        </authorList>
    </citation>
    <scope>NUCLEOTIDE SEQUENCE [LARGE SCALE GENOMIC DNA]</scope>
    <source>
        <strain evidence="1 2">RO10H11247</strain>
    </source>
</reference>
<dbReference type="VEuPathDB" id="FungiDB:VP01_12953g1"/>
<dbReference type="OrthoDB" id="2511267at2759"/>
<keyword evidence="2" id="KW-1185">Reference proteome</keyword>
<gene>
    <name evidence="1" type="ORF">VP01_12953g1</name>
</gene>
<protein>
    <submittedName>
        <fullName evidence="1">Uncharacterized protein</fullName>
    </submittedName>
</protein>
<sequence>MAQNLHSSKSPFALIKQKINTQGLEFHSQHLPPNYANNPEITSPLDSLIASIVKAEKTNLASLIRAGLTNGKAAEPVPYLAKLVTSVYTAMDPCFKDRSEPTGGQFQSEHHQRGQRILATRLPLCGS</sequence>
<evidence type="ECO:0000313" key="1">
    <source>
        <dbReference type="EMBL" id="KNZ62248.1"/>
    </source>
</evidence>
<dbReference type="EMBL" id="LAVV01003280">
    <property type="protein sequence ID" value="KNZ62248.1"/>
    <property type="molecule type" value="Genomic_DNA"/>
</dbReference>
<name>A0A0L6VNB6_9BASI</name>
<evidence type="ECO:0000313" key="2">
    <source>
        <dbReference type="Proteomes" id="UP000037035"/>
    </source>
</evidence>
<dbReference type="Proteomes" id="UP000037035">
    <property type="component" value="Unassembled WGS sequence"/>
</dbReference>
<accession>A0A0L6VNB6</accession>
<dbReference type="AlphaFoldDB" id="A0A0L6VNB6"/>
<comment type="caution">
    <text evidence="1">The sequence shown here is derived from an EMBL/GenBank/DDBJ whole genome shotgun (WGS) entry which is preliminary data.</text>
</comment>